<evidence type="ECO:0000256" key="2">
    <source>
        <dbReference type="ARBA" id="ARBA00008241"/>
    </source>
</evidence>
<dbReference type="SMART" id="SM01410">
    <property type="entry name" value="DIM1"/>
    <property type="match status" value="1"/>
</dbReference>
<keyword evidence="9" id="KW-1185">Reference proteome</keyword>
<dbReference type="GO" id="GO:0046540">
    <property type="term" value="C:U4/U6 x U5 tri-snRNP complex"/>
    <property type="evidence" value="ECO:0007669"/>
    <property type="project" value="UniProtKB-UniRule"/>
</dbReference>
<dbReference type="CDD" id="cd02954">
    <property type="entry name" value="DIM1"/>
    <property type="match status" value="1"/>
</dbReference>
<organism evidence="8 9">
    <name type="scientific">Melanomma pulvis-pyrius CBS 109.77</name>
    <dbReference type="NCBI Taxonomy" id="1314802"/>
    <lineage>
        <taxon>Eukaryota</taxon>
        <taxon>Fungi</taxon>
        <taxon>Dikarya</taxon>
        <taxon>Ascomycota</taxon>
        <taxon>Pezizomycotina</taxon>
        <taxon>Dothideomycetes</taxon>
        <taxon>Pleosporomycetidae</taxon>
        <taxon>Pleosporales</taxon>
        <taxon>Melanommataceae</taxon>
        <taxon>Melanomma</taxon>
    </lineage>
</organism>
<evidence type="ECO:0000256" key="7">
    <source>
        <dbReference type="PIRSR" id="PIRSR017199-1"/>
    </source>
</evidence>
<keyword evidence="5 6" id="KW-0539">Nucleus</keyword>
<protein>
    <recommendedName>
        <fullName evidence="6">Spliceosomal protein DIB1</fullName>
    </recommendedName>
</protein>
<proteinExistence type="inferred from homology"/>
<evidence type="ECO:0000256" key="4">
    <source>
        <dbReference type="ARBA" id="ARBA00023187"/>
    </source>
</evidence>
<dbReference type="InterPro" id="IPR004123">
    <property type="entry name" value="Dim1"/>
</dbReference>
<dbReference type="GO" id="GO:0000398">
    <property type="term" value="P:mRNA splicing, via spliceosome"/>
    <property type="evidence" value="ECO:0007669"/>
    <property type="project" value="UniProtKB-UniRule"/>
</dbReference>
<keyword evidence="4 6" id="KW-0508">mRNA splicing</keyword>
<name>A0A6A6XL70_9PLEO</name>
<dbReference type="FunFam" id="3.40.30.10:FF:000004">
    <property type="entry name" value="Spliceosomal protein DIB1"/>
    <property type="match status" value="1"/>
</dbReference>
<dbReference type="PANTHER" id="PTHR12052:SF5">
    <property type="entry name" value="THIOREDOXIN-LIKE PROTEIN 4A"/>
    <property type="match status" value="1"/>
</dbReference>
<dbReference type="PIRSF" id="PIRSF017199">
    <property type="entry name" value="mRNA_splic_U5"/>
    <property type="match status" value="1"/>
</dbReference>
<comment type="function">
    <text evidence="6">Essential role in pre-mRNA splicing. Also essential for entry into mitosis (G2/M progression) as well as for chromosome segregation during mitosis.</text>
</comment>
<dbReference type="SUPFAM" id="SSF52833">
    <property type="entry name" value="Thioredoxin-like"/>
    <property type="match status" value="1"/>
</dbReference>
<dbReference type="GO" id="GO:0005682">
    <property type="term" value="C:U5 snRNP"/>
    <property type="evidence" value="ECO:0007669"/>
    <property type="project" value="UniProtKB-UniRule"/>
</dbReference>
<dbReference type="Pfam" id="PF02966">
    <property type="entry name" value="DIM1"/>
    <property type="match status" value="1"/>
</dbReference>
<accession>A0A6A6XL70</accession>
<dbReference type="InterPro" id="IPR036249">
    <property type="entry name" value="Thioredoxin-like_sf"/>
</dbReference>
<dbReference type="GO" id="GO:0005681">
    <property type="term" value="C:spliceosomal complex"/>
    <property type="evidence" value="ECO:0007669"/>
    <property type="project" value="TreeGrafter"/>
</dbReference>
<dbReference type="OrthoDB" id="147752at2759"/>
<evidence type="ECO:0000256" key="6">
    <source>
        <dbReference type="PIRNR" id="PIRNR017199"/>
    </source>
</evidence>
<feature type="disulfide bond" evidence="7">
    <location>
        <begin position="39"/>
        <end position="80"/>
    </location>
</feature>
<comment type="similarity">
    <text evidence="2 6">Belongs to the DIM1 family.</text>
</comment>
<sequence>MGSVILQHLRSGWHVDQAIVSEECRVVCIRFGNDANDECMGMDELLYKIVDKVKNFAVVYVVDTKDVPDFNAMYELYDPCTLMFFWRNKHIQVDFGTGNNNKLNFKLQDKQDLIDIIEVVYRGARKGVGLVVSPKDYSTKWHY</sequence>
<gene>
    <name evidence="8" type="ORF">K505DRAFT_406480</name>
</gene>
<evidence type="ECO:0000256" key="3">
    <source>
        <dbReference type="ARBA" id="ARBA00022664"/>
    </source>
</evidence>
<evidence type="ECO:0000313" key="9">
    <source>
        <dbReference type="Proteomes" id="UP000799757"/>
    </source>
</evidence>
<dbReference type="Gene3D" id="3.40.30.10">
    <property type="entry name" value="Glutaredoxin"/>
    <property type="match status" value="1"/>
</dbReference>
<dbReference type="EMBL" id="MU001835">
    <property type="protein sequence ID" value="KAF2796287.1"/>
    <property type="molecule type" value="Genomic_DNA"/>
</dbReference>
<dbReference type="Proteomes" id="UP000799757">
    <property type="component" value="Unassembled WGS sequence"/>
</dbReference>
<keyword evidence="3 6" id="KW-0507">mRNA processing</keyword>
<evidence type="ECO:0000313" key="8">
    <source>
        <dbReference type="EMBL" id="KAF2796287.1"/>
    </source>
</evidence>
<dbReference type="PANTHER" id="PTHR12052">
    <property type="entry name" value="THIOREDOXIN-LIKE PROTEN 4A, 4B"/>
    <property type="match status" value="1"/>
</dbReference>
<evidence type="ECO:0000256" key="5">
    <source>
        <dbReference type="ARBA" id="ARBA00023242"/>
    </source>
</evidence>
<comment type="subcellular location">
    <subcellularLocation>
        <location evidence="1 6">Nucleus</location>
    </subcellularLocation>
</comment>
<reference evidence="8" key="1">
    <citation type="journal article" date="2020" name="Stud. Mycol.">
        <title>101 Dothideomycetes genomes: a test case for predicting lifestyles and emergence of pathogens.</title>
        <authorList>
            <person name="Haridas S."/>
            <person name="Albert R."/>
            <person name="Binder M."/>
            <person name="Bloem J."/>
            <person name="Labutti K."/>
            <person name="Salamov A."/>
            <person name="Andreopoulos B."/>
            <person name="Baker S."/>
            <person name="Barry K."/>
            <person name="Bills G."/>
            <person name="Bluhm B."/>
            <person name="Cannon C."/>
            <person name="Castanera R."/>
            <person name="Culley D."/>
            <person name="Daum C."/>
            <person name="Ezra D."/>
            <person name="Gonzalez J."/>
            <person name="Henrissat B."/>
            <person name="Kuo A."/>
            <person name="Liang C."/>
            <person name="Lipzen A."/>
            <person name="Lutzoni F."/>
            <person name="Magnuson J."/>
            <person name="Mondo S."/>
            <person name="Nolan M."/>
            <person name="Ohm R."/>
            <person name="Pangilinan J."/>
            <person name="Park H.-J."/>
            <person name="Ramirez L."/>
            <person name="Alfaro M."/>
            <person name="Sun H."/>
            <person name="Tritt A."/>
            <person name="Yoshinaga Y."/>
            <person name="Zwiers L.-H."/>
            <person name="Turgeon B."/>
            <person name="Goodwin S."/>
            <person name="Spatafora J."/>
            <person name="Crous P."/>
            <person name="Grigoriev I."/>
        </authorList>
    </citation>
    <scope>NUCLEOTIDE SEQUENCE</scope>
    <source>
        <strain evidence="8">CBS 109.77</strain>
    </source>
</reference>
<dbReference type="AlphaFoldDB" id="A0A6A6XL70"/>
<evidence type="ECO:0000256" key="1">
    <source>
        <dbReference type="ARBA" id="ARBA00004123"/>
    </source>
</evidence>